<evidence type="ECO:0000256" key="10">
    <source>
        <dbReference type="ARBA" id="ARBA00022975"/>
    </source>
</evidence>
<dbReference type="NCBIfam" id="TIGR00337">
    <property type="entry name" value="PyrG"/>
    <property type="match status" value="1"/>
</dbReference>
<evidence type="ECO:0000313" key="17">
    <source>
        <dbReference type="EMBL" id="EPY32632.1"/>
    </source>
</evidence>
<dbReference type="SUPFAM" id="SSF52540">
    <property type="entry name" value="P-loop containing nucleoside triphosphate hydrolases"/>
    <property type="match status" value="1"/>
</dbReference>
<comment type="caution">
    <text evidence="16">The sequence shown here is derived from an EMBL/GenBank/DDBJ whole genome shotgun (WGS) entry which is preliminary data.</text>
</comment>
<dbReference type="EMBL" id="ATMH01003702">
    <property type="protein sequence ID" value="EPY31001.1"/>
    <property type="molecule type" value="Genomic_DNA"/>
</dbReference>
<dbReference type="AlphaFoldDB" id="S9VUZ7"/>
<keyword evidence="8" id="KW-0460">Magnesium</keyword>
<dbReference type="Pfam" id="PF06418">
    <property type="entry name" value="CTP_synth_N"/>
    <property type="match status" value="1"/>
</dbReference>
<dbReference type="InterPro" id="IPR027417">
    <property type="entry name" value="P-loop_NTPase"/>
</dbReference>
<dbReference type="CDD" id="cd01746">
    <property type="entry name" value="GATase1_CTP_Synthase"/>
    <property type="match status" value="1"/>
</dbReference>
<dbReference type="InterPro" id="IPR029062">
    <property type="entry name" value="Class_I_gatase-like"/>
</dbReference>
<dbReference type="NCBIfam" id="NF003792">
    <property type="entry name" value="PRK05380.1"/>
    <property type="match status" value="1"/>
</dbReference>
<keyword evidence="10 13" id="KW-0665">Pyrimidine biosynthesis</keyword>
<evidence type="ECO:0000313" key="16">
    <source>
        <dbReference type="EMBL" id="EPY31001.1"/>
    </source>
</evidence>
<keyword evidence="9 13" id="KW-0315">Glutamine amidotransferase</keyword>
<dbReference type="GO" id="GO:0046872">
    <property type="term" value="F:metal ion binding"/>
    <property type="evidence" value="ECO:0007669"/>
    <property type="project" value="UniProtKB-KW"/>
</dbReference>
<keyword evidence="6 13" id="KW-0547">Nucleotide-binding</keyword>
<dbReference type="InterPro" id="IPR017926">
    <property type="entry name" value="GATASE"/>
</dbReference>
<dbReference type="Gene3D" id="3.40.50.880">
    <property type="match status" value="1"/>
</dbReference>
<dbReference type="GO" id="GO:0044210">
    <property type="term" value="P:'de novo' CTP biosynthetic process"/>
    <property type="evidence" value="ECO:0007669"/>
    <property type="project" value="UniProtKB-UniRule"/>
</dbReference>
<dbReference type="Gene3D" id="3.40.50.300">
    <property type="entry name" value="P-loop containing nucleotide triphosphate hydrolases"/>
    <property type="match status" value="1"/>
</dbReference>
<evidence type="ECO:0000256" key="7">
    <source>
        <dbReference type="ARBA" id="ARBA00022840"/>
    </source>
</evidence>
<evidence type="ECO:0000256" key="6">
    <source>
        <dbReference type="ARBA" id="ARBA00022741"/>
    </source>
</evidence>
<dbReference type="SUPFAM" id="SSF52317">
    <property type="entry name" value="Class I glutamine amidotransferase-like"/>
    <property type="match status" value="1"/>
</dbReference>
<keyword evidence="5" id="KW-0479">Metal-binding</keyword>
<dbReference type="FunFam" id="3.40.50.880:FF:000002">
    <property type="entry name" value="CTP synthase"/>
    <property type="match status" value="1"/>
</dbReference>
<keyword evidence="7 13" id="KW-0067">ATP-binding</keyword>
<evidence type="ECO:0000256" key="13">
    <source>
        <dbReference type="RuleBase" id="RU810713"/>
    </source>
</evidence>
<dbReference type="GO" id="GO:0019856">
    <property type="term" value="P:pyrimidine nucleobase biosynthetic process"/>
    <property type="evidence" value="ECO:0007669"/>
    <property type="project" value="TreeGrafter"/>
</dbReference>
<dbReference type="FunFam" id="3.40.50.300:FF:000009">
    <property type="entry name" value="CTP synthase"/>
    <property type="match status" value="1"/>
</dbReference>
<evidence type="ECO:0000256" key="1">
    <source>
        <dbReference type="ARBA" id="ARBA00005171"/>
    </source>
</evidence>
<evidence type="ECO:0000256" key="4">
    <source>
        <dbReference type="ARBA" id="ARBA00022598"/>
    </source>
</evidence>
<comment type="pathway">
    <text evidence="1 13">Pyrimidine metabolism; CTP biosynthesis via de novo pathway; CTP from UDP: step 2/2.</text>
</comment>
<accession>S9VUZ7</accession>
<dbReference type="CDD" id="cd03113">
    <property type="entry name" value="CTPS_N"/>
    <property type="match status" value="1"/>
</dbReference>
<evidence type="ECO:0000259" key="15">
    <source>
        <dbReference type="Pfam" id="PF06418"/>
    </source>
</evidence>
<sequence length="594" mass="65235">MTDRKISSGSAYYMPSPIIHRQSETTARLKFVVVTGGVCSSLGKGITTSATGALLRAAGYRVCSIKIDPYINVDAGLMSPYEHGEVYVLADGGEADLDLGNYERWMSVQLNRDHNITTGKVYQKLIAKERAGGFLGKTVQLVPHFTNEVVDHILKVCEAPVCSSGKGPEVCMIELGGTVGDMESQGFIEALRRLRYSILPEDFCLLHTTYLPVFGGTQKTKPTQHSCRSLLAQGLTPDFLICRSEEPLHAEIREKLGNQCGVSAKDIIGAPNVDCLYQIPVEFANQGLMVRLLHKLQLPSRVPPMDVPNYETFKSFVSVLRNPANPTIRIAFVGKYVTGGGDAYFSVLQCFEHCQIALAIKLDILYMESETLEGASAEEAVEALKACDGIFVPGGFGVRGIEGKVKAVETARKYNIPYFGVCLGMQVALIEFARHELGWADANSEEFDATSSRQVVRIMDCDRNQMGANMHLGARDVHIIAPESKMGTIYSGAAVVSERHRHRYEVNGTYLEDFRKAGMIVSAVSDPTQGADQLRVEAIEIPSHAHFLAVQYHPEFISNPLDPSPPFVSFFAAAAKKKFNWPHECHPRRLPGGM</sequence>
<dbReference type="EMBL" id="ATMH01002806">
    <property type="protein sequence ID" value="EPY32632.1"/>
    <property type="molecule type" value="Genomic_DNA"/>
</dbReference>
<feature type="domain" description="CTP synthase N-terminal" evidence="15">
    <location>
        <begin position="30"/>
        <end position="298"/>
    </location>
</feature>
<dbReference type="GO" id="GO:0097268">
    <property type="term" value="C:cytoophidium"/>
    <property type="evidence" value="ECO:0007669"/>
    <property type="project" value="UniProtKB-ARBA"/>
</dbReference>
<evidence type="ECO:0000256" key="9">
    <source>
        <dbReference type="ARBA" id="ARBA00022962"/>
    </source>
</evidence>
<evidence type="ECO:0000256" key="3">
    <source>
        <dbReference type="ARBA" id="ARBA00012291"/>
    </source>
</evidence>
<dbReference type="EC" id="6.3.4.2" evidence="3 13"/>
<name>S9VUZ7_9TRYP</name>
<evidence type="ECO:0000256" key="2">
    <source>
        <dbReference type="ARBA" id="ARBA00007533"/>
    </source>
</evidence>
<evidence type="ECO:0000256" key="8">
    <source>
        <dbReference type="ARBA" id="ARBA00022842"/>
    </source>
</evidence>
<dbReference type="PROSITE" id="PS51273">
    <property type="entry name" value="GATASE_TYPE_1"/>
    <property type="match status" value="1"/>
</dbReference>
<dbReference type="Pfam" id="PF00117">
    <property type="entry name" value="GATase"/>
    <property type="match status" value="1"/>
</dbReference>
<dbReference type="GO" id="GO:0005524">
    <property type="term" value="F:ATP binding"/>
    <property type="evidence" value="ECO:0007669"/>
    <property type="project" value="UniProtKB-KW"/>
</dbReference>
<dbReference type="InterPro" id="IPR033828">
    <property type="entry name" value="GATase1_CTP_Synthase"/>
</dbReference>
<proteinExistence type="inferred from homology"/>
<comment type="catalytic activity">
    <reaction evidence="11 13">
        <text>UTP + L-glutamine + ATP + H2O = CTP + L-glutamate + ADP + phosphate + 2 H(+)</text>
        <dbReference type="Rhea" id="RHEA:26426"/>
        <dbReference type="ChEBI" id="CHEBI:15377"/>
        <dbReference type="ChEBI" id="CHEBI:15378"/>
        <dbReference type="ChEBI" id="CHEBI:29985"/>
        <dbReference type="ChEBI" id="CHEBI:30616"/>
        <dbReference type="ChEBI" id="CHEBI:37563"/>
        <dbReference type="ChEBI" id="CHEBI:43474"/>
        <dbReference type="ChEBI" id="CHEBI:46398"/>
        <dbReference type="ChEBI" id="CHEBI:58359"/>
        <dbReference type="ChEBI" id="CHEBI:456216"/>
        <dbReference type="EC" id="6.3.4.2"/>
    </reaction>
</comment>
<reference evidence="16" key="2">
    <citation type="submission" date="2013-03" db="EMBL/GenBank/DDBJ databases">
        <authorList>
            <person name="Motta M.C.M."/>
            <person name="Martins A.C.A."/>
            <person name="Preta C.M.C.C."/>
            <person name="Silva R."/>
            <person name="de Souza S.S."/>
            <person name="Klein C.C."/>
            <person name="de Almeida L.G.P."/>
            <person name="Cunha O.L."/>
            <person name="Colabardini A.C."/>
            <person name="Lima B.A."/>
            <person name="Machado C.R."/>
            <person name="Soares C.M.A."/>
            <person name="de Menezes C.B.A."/>
            <person name="Bartolomeu D.C."/>
            <person name="Grisard E.C."/>
            <person name="Fantinatti-Garboggini F."/>
            <person name="Rodrigues-Luiz G.F."/>
            <person name="Wagner G."/>
            <person name="Goldman G.H."/>
            <person name="Fietto J.L.R."/>
            <person name="Ciapina L.P."/>
            <person name="Brocchi M."/>
            <person name="Elias M.C."/>
            <person name="Goldman M.H.S."/>
            <person name="Sagot M.-F."/>
            <person name="Pereira M."/>
            <person name="Stoco P.H."/>
            <person name="Teixeira S.M.R."/>
            <person name="de Mendonca-Neto R.P."/>
            <person name="Maciel T.E.F."/>
            <person name="Mendes T.A.O."/>
            <person name="Urmenyi T.P."/>
            <person name="Teixeira M.M.G."/>
            <person name="de Camargo E.F.P."/>
            <person name="de Sousa W."/>
            <person name="Schenkman S."/>
            <person name="de Vasconcelos A.T.R."/>
        </authorList>
    </citation>
    <scope>NUCLEOTIDE SEQUENCE</scope>
</reference>
<evidence type="ECO:0000256" key="11">
    <source>
        <dbReference type="ARBA" id="ARBA00047781"/>
    </source>
</evidence>
<feature type="domain" description="Glutamine amidotransferase" evidence="14">
    <location>
        <begin position="342"/>
        <end position="571"/>
    </location>
</feature>
<protein>
    <recommendedName>
        <fullName evidence="12 13">CTP synthase</fullName>
        <ecNumber evidence="3 13">6.3.4.2</ecNumber>
    </recommendedName>
    <alternativeName>
        <fullName evidence="13">UTP--ammonia ligase</fullName>
    </alternativeName>
</protein>
<dbReference type="GO" id="GO:0042802">
    <property type="term" value="F:identical protein binding"/>
    <property type="evidence" value="ECO:0007669"/>
    <property type="project" value="TreeGrafter"/>
</dbReference>
<dbReference type="UniPathway" id="UPA00159">
    <property type="reaction ID" value="UER00277"/>
</dbReference>
<dbReference type="InterPro" id="IPR004468">
    <property type="entry name" value="CTP_synthase"/>
</dbReference>
<dbReference type="PANTHER" id="PTHR11550">
    <property type="entry name" value="CTP SYNTHASE"/>
    <property type="match status" value="1"/>
</dbReference>
<dbReference type="InterPro" id="IPR017456">
    <property type="entry name" value="CTP_synthase_N"/>
</dbReference>
<gene>
    <name evidence="17" type="ORF">STCU_02806</name>
    <name evidence="16" type="ORF">STCU_03702</name>
</gene>
<keyword evidence="4 13" id="KW-0436">Ligase</keyword>
<dbReference type="PANTHER" id="PTHR11550:SF0">
    <property type="entry name" value="CTP SYNTHASE-RELATED"/>
    <property type="match status" value="1"/>
</dbReference>
<evidence type="ECO:0000256" key="12">
    <source>
        <dbReference type="ARBA" id="ARBA00070745"/>
    </source>
</evidence>
<dbReference type="OrthoDB" id="1739076at2759"/>
<comment type="function">
    <text evidence="13">Catalyzes the ATP-dependent amination of UTP to CTP with either L-glutamine or ammonia as the source of nitrogen.</text>
</comment>
<keyword evidence="18" id="KW-1185">Reference proteome</keyword>
<organism evidence="16 18">
    <name type="scientific">Strigomonas culicis</name>
    <dbReference type="NCBI Taxonomy" id="28005"/>
    <lineage>
        <taxon>Eukaryota</taxon>
        <taxon>Discoba</taxon>
        <taxon>Euglenozoa</taxon>
        <taxon>Kinetoplastea</taxon>
        <taxon>Metakinetoplastina</taxon>
        <taxon>Trypanosomatida</taxon>
        <taxon>Trypanosomatidae</taxon>
        <taxon>Strigomonadinae</taxon>
        <taxon>Strigomonas</taxon>
    </lineage>
</organism>
<comment type="similarity">
    <text evidence="2 13">Belongs to the CTP synthase family.</text>
</comment>
<dbReference type="Proteomes" id="UP000015354">
    <property type="component" value="Unassembled WGS sequence"/>
</dbReference>
<dbReference type="GO" id="GO:0003883">
    <property type="term" value="F:CTP synthase activity"/>
    <property type="evidence" value="ECO:0007669"/>
    <property type="project" value="UniProtKB-UniRule"/>
</dbReference>
<evidence type="ECO:0000259" key="14">
    <source>
        <dbReference type="Pfam" id="PF00117"/>
    </source>
</evidence>
<evidence type="ECO:0000256" key="5">
    <source>
        <dbReference type="ARBA" id="ARBA00022723"/>
    </source>
</evidence>
<evidence type="ECO:0000313" key="18">
    <source>
        <dbReference type="Proteomes" id="UP000015354"/>
    </source>
</evidence>
<reference evidence="16 18" key="1">
    <citation type="journal article" date="2013" name="PLoS ONE">
        <title>Predicting the Proteins of Angomonas deanei, Strigomonas culicis and Their Respective Endosymbionts Reveals New Aspects of the Trypanosomatidae Family.</title>
        <authorList>
            <person name="Motta M.C."/>
            <person name="Martins A.C."/>
            <person name="de Souza S.S."/>
            <person name="Catta-Preta C.M."/>
            <person name="Silva R."/>
            <person name="Klein C.C."/>
            <person name="de Almeida L.G."/>
            <person name="de Lima Cunha O."/>
            <person name="Ciapina L.P."/>
            <person name="Brocchi M."/>
            <person name="Colabardini A.C."/>
            <person name="de Araujo Lima B."/>
            <person name="Machado C.R."/>
            <person name="de Almeida Soares C.M."/>
            <person name="Probst C.M."/>
            <person name="de Menezes C.B."/>
            <person name="Thompson C.E."/>
            <person name="Bartholomeu D.C."/>
            <person name="Gradia D.F."/>
            <person name="Pavoni D.P."/>
            <person name="Grisard E.C."/>
            <person name="Fantinatti-Garboggini F."/>
            <person name="Marchini F.K."/>
            <person name="Rodrigues-Luiz G.F."/>
            <person name="Wagner G."/>
            <person name="Goldman G.H."/>
            <person name="Fietto J.L."/>
            <person name="Elias M.C."/>
            <person name="Goldman M.H."/>
            <person name="Sagot M.F."/>
            <person name="Pereira M."/>
            <person name="Stoco P.H."/>
            <person name="de Mendonca-Neto R.P."/>
            <person name="Teixeira S.M."/>
            <person name="Maciel T.E."/>
            <person name="de Oliveira Mendes T.A."/>
            <person name="Urmenyi T.P."/>
            <person name="de Souza W."/>
            <person name="Schenkman S."/>
            <person name="de Vasconcelos A.T."/>
        </authorList>
    </citation>
    <scope>NUCLEOTIDE SEQUENCE [LARGE SCALE GENOMIC DNA]</scope>
</reference>